<proteinExistence type="predicted"/>
<accession>A0A3M3EHG8</accession>
<reference evidence="2 3" key="1">
    <citation type="submission" date="2018-08" db="EMBL/GenBank/DDBJ databases">
        <title>Recombination of ecologically and evolutionarily significant loci maintains genetic cohesion in the Pseudomonas syringae species complex.</title>
        <authorList>
            <person name="Dillon M."/>
            <person name="Thakur S."/>
            <person name="Almeida R.N.D."/>
            <person name="Weir B.S."/>
            <person name="Guttman D.S."/>
        </authorList>
    </citation>
    <scope>NUCLEOTIDE SEQUENCE [LARGE SCALE GENOMIC DNA]</scope>
    <source>
        <strain evidence="2 3">NCPPB2445</strain>
    </source>
</reference>
<organism evidence="2 3">
    <name type="scientific">Pseudomonas corrugata</name>
    <dbReference type="NCBI Taxonomy" id="47879"/>
    <lineage>
        <taxon>Bacteria</taxon>
        <taxon>Pseudomonadati</taxon>
        <taxon>Pseudomonadota</taxon>
        <taxon>Gammaproteobacteria</taxon>
        <taxon>Pseudomonadales</taxon>
        <taxon>Pseudomonadaceae</taxon>
        <taxon>Pseudomonas</taxon>
    </lineage>
</organism>
<evidence type="ECO:0000313" key="2">
    <source>
        <dbReference type="EMBL" id="RMM49057.1"/>
    </source>
</evidence>
<evidence type="ECO:0000256" key="1">
    <source>
        <dbReference type="SAM" id="MobiDB-lite"/>
    </source>
</evidence>
<dbReference type="AlphaFoldDB" id="A0A3M3EHG8"/>
<sequence length="105" mass="11190">MIKAGHQPGLSHEEVPMNDDRANTAQQGQTQNPSPRNDPAIDPQLPGARPISPAGADQAQSAAEEVDQKKHHQENDNTFSPGFKPDPDRPKSGDDTDADIDTDGG</sequence>
<dbReference type="OrthoDB" id="7021492at2"/>
<evidence type="ECO:0000313" key="3">
    <source>
        <dbReference type="Proteomes" id="UP000270661"/>
    </source>
</evidence>
<feature type="region of interest" description="Disordered" evidence="1">
    <location>
        <begin position="1"/>
        <end position="105"/>
    </location>
</feature>
<feature type="compositionally biased region" description="Polar residues" evidence="1">
    <location>
        <begin position="23"/>
        <end position="35"/>
    </location>
</feature>
<protein>
    <submittedName>
        <fullName evidence="2">Uncharacterized protein</fullName>
    </submittedName>
</protein>
<keyword evidence="3" id="KW-1185">Reference proteome</keyword>
<comment type="caution">
    <text evidence="2">The sequence shown here is derived from an EMBL/GenBank/DDBJ whole genome shotgun (WGS) entry which is preliminary data.</text>
</comment>
<gene>
    <name evidence="2" type="ORF">ALQ77_03892</name>
</gene>
<feature type="compositionally biased region" description="Acidic residues" evidence="1">
    <location>
        <begin position="95"/>
        <end position="105"/>
    </location>
</feature>
<dbReference type="Proteomes" id="UP000270661">
    <property type="component" value="Unassembled WGS sequence"/>
</dbReference>
<feature type="compositionally biased region" description="Basic and acidic residues" evidence="1">
    <location>
        <begin position="85"/>
        <end position="94"/>
    </location>
</feature>
<name>A0A3M3EHG8_9PSED</name>
<feature type="compositionally biased region" description="Basic and acidic residues" evidence="1">
    <location>
        <begin position="11"/>
        <end position="22"/>
    </location>
</feature>
<dbReference type="EMBL" id="RBOJ01000077">
    <property type="protein sequence ID" value="RMM49057.1"/>
    <property type="molecule type" value="Genomic_DNA"/>
</dbReference>